<feature type="transmembrane region" description="Helical" evidence="1">
    <location>
        <begin position="244"/>
        <end position="262"/>
    </location>
</feature>
<proteinExistence type="predicted"/>
<comment type="caution">
    <text evidence="3">The sequence shown here is derived from an EMBL/GenBank/DDBJ whole genome shotgun (WGS) entry which is preliminary data.</text>
</comment>
<dbReference type="Proteomes" id="UP001518925">
    <property type="component" value="Unassembled WGS sequence"/>
</dbReference>
<keyword evidence="3" id="KW-0482">Metalloprotease</keyword>
<sequence length="311" mass="36083">MIQNVKLETLSKKYILLLLLVTVGAELVLFGSRHSYFFADLYNFIMIASIFVAARLHPILLDESIPKRTTKQSIFLFVKVFVIFSTVTFMIDLFSNQYLQDFHQDYEEGVTEYTQNYSYSSGFNDDYNGSVEGEEGISFLGWLDSDGYSFFTDMLAGFEEVSRLAYILLVVAFMKMLYPSRWEKNQTWFFWLFGLFISSFMFGMGHTLSNDQTLDVFIGTVVYYTNFGLVLGILLLWTRSLWMLILIHALHNVLTSISWLYVEGAHVIFYFIMLVTFVTVFFLEKYLFNTGDKTITLNKENEQSHVSETGV</sequence>
<feature type="transmembrane region" description="Helical" evidence="1">
    <location>
        <begin position="216"/>
        <end position="237"/>
    </location>
</feature>
<dbReference type="GO" id="GO:0008237">
    <property type="term" value="F:metallopeptidase activity"/>
    <property type="evidence" value="ECO:0007669"/>
    <property type="project" value="UniProtKB-KW"/>
</dbReference>
<organism evidence="3 4">
    <name type="scientific">Bacillus suaedaesalsae</name>
    <dbReference type="NCBI Taxonomy" id="2810349"/>
    <lineage>
        <taxon>Bacteria</taxon>
        <taxon>Bacillati</taxon>
        <taxon>Bacillota</taxon>
        <taxon>Bacilli</taxon>
        <taxon>Bacillales</taxon>
        <taxon>Bacillaceae</taxon>
        <taxon>Bacillus</taxon>
    </lineage>
</organism>
<dbReference type="InterPro" id="IPR003675">
    <property type="entry name" value="Rce1/LyrA-like_dom"/>
</dbReference>
<accession>A0ABS2DKY3</accession>
<feature type="transmembrane region" description="Helical" evidence="1">
    <location>
        <begin position="41"/>
        <end position="61"/>
    </location>
</feature>
<feature type="transmembrane region" description="Helical" evidence="1">
    <location>
        <begin position="268"/>
        <end position="288"/>
    </location>
</feature>
<feature type="transmembrane region" description="Helical" evidence="1">
    <location>
        <begin position="14"/>
        <end position="35"/>
    </location>
</feature>
<evidence type="ECO:0000259" key="2">
    <source>
        <dbReference type="Pfam" id="PF02517"/>
    </source>
</evidence>
<evidence type="ECO:0000256" key="1">
    <source>
        <dbReference type="SAM" id="Phobius"/>
    </source>
</evidence>
<evidence type="ECO:0000313" key="4">
    <source>
        <dbReference type="Proteomes" id="UP001518925"/>
    </source>
</evidence>
<feature type="transmembrane region" description="Helical" evidence="1">
    <location>
        <begin position="161"/>
        <end position="178"/>
    </location>
</feature>
<gene>
    <name evidence="3" type="ORF">JR050_11030</name>
</gene>
<keyword evidence="3" id="KW-0645">Protease</keyword>
<feature type="transmembrane region" description="Helical" evidence="1">
    <location>
        <begin position="73"/>
        <end position="91"/>
    </location>
</feature>
<keyword evidence="1" id="KW-0472">Membrane</keyword>
<evidence type="ECO:0000313" key="3">
    <source>
        <dbReference type="EMBL" id="MBM6618191.1"/>
    </source>
</evidence>
<protein>
    <submittedName>
        <fullName evidence="3">CPBP family intramembrane metalloprotease</fullName>
    </submittedName>
</protein>
<feature type="transmembrane region" description="Helical" evidence="1">
    <location>
        <begin position="187"/>
        <end position="204"/>
    </location>
</feature>
<keyword evidence="4" id="KW-1185">Reference proteome</keyword>
<keyword evidence="3" id="KW-0378">Hydrolase</keyword>
<keyword evidence="1" id="KW-1133">Transmembrane helix</keyword>
<name>A0ABS2DKY3_9BACI</name>
<keyword evidence="1" id="KW-0812">Transmembrane</keyword>
<feature type="domain" description="CAAX prenyl protease 2/Lysostaphin resistance protein A-like" evidence="2">
    <location>
        <begin position="181"/>
        <end position="254"/>
    </location>
</feature>
<reference evidence="3 4" key="1">
    <citation type="submission" date="2021-02" db="EMBL/GenBank/DDBJ databases">
        <title>Bacillus sp. RD4P76, an endophyte from a halophyte.</title>
        <authorList>
            <person name="Sun J.-Q."/>
        </authorList>
    </citation>
    <scope>NUCLEOTIDE SEQUENCE [LARGE SCALE GENOMIC DNA]</scope>
    <source>
        <strain evidence="3 4">RD4P76</strain>
    </source>
</reference>
<dbReference type="RefSeq" id="WP_204203549.1">
    <property type="nucleotide sequence ID" value="NZ_JAFELM010000030.1"/>
</dbReference>
<dbReference type="Pfam" id="PF02517">
    <property type="entry name" value="Rce1-like"/>
    <property type="match status" value="1"/>
</dbReference>
<dbReference type="EMBL" id="JAFELM010000030">
    <property type="protein sequence ID" value="MBM6618191.1"/>
    <property type="molecule type" value="Genomic_DNA"/>
</dbReference>